<protein>
    <submittedName>
        <fullName evidence="2">Uncharacterized protein</fullName>
    </submittedName>
</protein>
<comment type="caution">
    <text evidence="2">The sequence shown here is derived from an EMBL/GenBank/DDBJ whole genome shotgun (WGS) entry which is preliminary data.</text>
</comment>
<organism evidence="2 3">
    <name type="scientific">Oculimacula yallundae</name>
    <dbReference type="NCBI Taxonomy" id="86028"/>
    <lineage>
        <taxon>Eukaryota</taxon>
        <taxon>Fungi</taxon>
        <taxon>Dikarya</taxon>
        <taxon>Ascomycota</taxon>
        <taxon>Pezizomycotina</taxon>
        <taxon>Leotiomycetes</taxon>
        <taxon>Helotiales</taxon>
        <taxon>Ploettnerulaceae</taxon>
        <taxon>Oculimacula</taxon>
    </lineage>
</organism>
<keyword evidence="3" id="KW-1185">Reference proteome</keyword>
<feature type="transmembrane region" description="Helical" evidence="1">
    <location>
        <begin position="192"/>
        <end position="217"/>
    </location>
</feature>
<feature type="transmembrane region" description="Helical" evidence="1">
    <location>
        <begin position="51"/>
        <end position="73"/>
    </location>
</feature>
<feature type="transmembrane region" description="Helical" evidence="1">
    <location>
        <begin position="333"/>
        <end position="358"/>
    </location>
</feature>
<feature type="transmembrane region" description="Helical" evidence="1">
    <location>
        <begin position="85"/>
        <end position="103"/>
    </location>
</feature>
<feature type="transmembrane region" description="Helical" evidence="1">
    <location>
        <begin position="159"/>
        <end position="180"/>
    </location>
</feature>
<keyword evidence="1" id="KW-0812">Transmembrane</keyword>
<sequence>MTSTIVSSTKVPFTILTIVSLILLEGFLITNGAFFGILLPAWSGKSADGKPFYRVYTGLPIVDEILIMPVAYWRGVIGTTPILHLQAAMLCASLQAFPVWAGIEQMRKGNKHAILRWSFIYAFCWQYVGVAILMPYYFYVELSHHFNPKKPSNPCVSPLKAKTLLPCAIIVGLGLYRMLFFPPAEVSESQHFLFNAYFHLSSILTFGLTCAVCGAMESNSNKGARETDEHSDLPWIKRTYAFFGVFAGIVHLIILLYAWMSTDASISPEQLLVPRFSKIWRADRAERLYVEETLFFDQWDFILIVLQCALYTSRILEVMYCKENKEWSSMKRSGVVIVVGIACTILSPGLVVSGALYIREDFLRRRFKAAQRQDMLQITADKVKE</sequence>
<name>A0ABR4D0C0_9HELO</name>
<dbReference type="Proteomes" id="UP001595075">
    <property type="component" value="Unassembled WGS sequence"/>
</dbReference>
<evidence type="ECO:0000313" key="2">
    <source>
        <dbReference type="EMBL" id="KAL2075068.1"/>
    </source>
</evidence>
<reference evidence="2 3" key="1">
    <citation type="journal article" date="2024" name="Commun. Biol.">
        <title>Comparative genomic analysis of thermophilic fungi reveals convergent evolutionary adaptations and gene losses.</title>
        <authorList>
            <person name="Steindorff A.S."/>
            <person name="Aguilar-Pontes M.V."/>
            <person name="Robinson A.J."/>
            <person name="Andreopoulos B."/>
            <person name="LaButti K."/>
            <person name="Kuo A."/>
            <person name="Mondo S."/>
            <person name="Riley R."/>
            <person name="Otillar R."/>
            <person name="Haridas S."/>
            <person name="Lipzen A."/>
            <person name="Grimwood J."/>
            <person name="Schmutz J."/>
            <person name="Clum A."/>
            <person name="Reid I.D."/>
            <person name="Moisan M.C."/>
            <person name="Butler G."/>
            <person name="Nguyen T.T.M."/>
            <person name="Dewar K."/>
            <person name="Conant G."/>
            <person name="Drula E."/>
            <person name="Henrissat B."/>
            <person name="Hansel C."/>
            <person name="Singer S."/>
            <person name="Hutchinson M.I."/>
            <person name="de Vries R.P."/>
            <person name="Natvig D.O."/>
            <person name="Powell A.J."/>
            <person name="Tsang A."/>
            <person name="Grigoriev I.V."/>
        </authorList>
    </citation>
    <scope>NUCLEOTIDE SEQUENCE [LARGE SCALE GENOMIC DNA]</scope>
    <source>
        <strain evidence="2 3">CBS 494.80</strain>
    </source>
</reference>
<keyword evidence="1" id="KW-1133">Transmembrane helix</keyword>
<feature type="transmembrane region" description="Helical" evidence="1">
    <location>
        <begin position="115"/>
        <end position="139"/>
    </location>
</feature>
<accession>A0ABR4D0C0</accession>
<dbReference type="EMBL" id="JAZHXI010000001">
    <property type="protein sequence ID" value="KAL2075068.1"/>
    <property type="molecule type" value="Genomic_DNA"/>
</dbReference>
<evidence type="ECO:0000313" key="3">
    <source>
        <dbReference type="Proteomes" id="UP001595075"/>
    </source>
</evidence>
<evidence type="ECO:0000256" key="1">
    <source>
        <dbReference type="SAM" id="Phobius"/>
    </source>
</evidence>
<feature type="transmembrane region" description="Helical" evidence="1">
    <location>
        <begin position="12"/>
        <end position="39"/>
    </location>
</feature>
<proteinExistence type="predicted"/>
<keyword evidence="1" id="KW-0472">Membrane</keyword>
<feature type="transmembrane region" description="Helical" evidence="1">
    <location>
        <begin position="240"/>
        <end position="260"/>
    </location>
</feature>
<gene>
    <name evidence="2" type="ORF">VTL71DRAFT_10</name>
</gene>